<dbReference type="SMART" id="SM00320">
    <property type="entry name" value="WD40"/>
    <property type="match status" value="2"/>
</dbReference>
<keyword evidence="6" id="KW-1185">Reference proteome</keyword>
<dbReference type="InterPro" id="IPR015943">
    <property type="entry name" value="WD40/YVTN_repeat-like_dom_sf"/>
</dbReference>
<dbReference type="EMBL" id="CAUYUE010000001">
    <property type="protein sequence ID" value="CAK0734593.1"/>
    <property type="molecule type" value="Genomic_DNA"/>
</dbReference>
<evidence type="ECO:0000313" key="5">
    <source>
        <dbReference type="EMBL" id="CAK0734593.1"/>
    </source>
</evidence>
<evidence type="ECO:0000256" key="1">
    <source>
        <dbReference type="ARBA" id="ARBA00022574"/>
    </source>
</evidence>
<dbReference type="PANTHER" id="PTHR19848:SF8">
    <property type="entry name" value="F-BOX AND WD REPEAT DOMAIN CONTAINING 7"/>
    <property type="match status" value="1"/>
</dbReference>
<feature type="compositionally biased region" description="Low complexity" evidence="4">
    <location>
        <begin position="192"/>
        <end position="206"/>
    </location>
</feature>
<dbReference type="PROSITE" id="PS50294">
    <property type="entry name" value="WD_REPEATS_REGION"/>
    <property type="match status" value="1"/>
</dbReference>
<evidence type="ECO:0000256" key="4">
    <source>
        <dbReference type="SAM" id="MobiDB-lite"/>
    </source>
</evidence>
<dbReference type="SUPFAM" id="SSF50978">
    <property type="entry name" value="WD40 repeat-like"/>
    <property type="match status" value="1"/>
</dbReference>
<dbReference type="PANTHER" id="PTHR19848">
    <property type="entry name" value="WD40 REPEAT PROTEIN"/>
    <property type="match status" value="1"/>
</dbReference>
<dbReference type="PROSITE" id="PS00678">
    <property type="entry name" value="WD_REPEATS_1"/>
    <property type="match status" value="1"/>
</dbReference>
<evidence type="ECO:0000313" key="6">
    <source>
        <dbReference type="Proteomes" id="UP001314263"/>
    </source>
</evidence>
<feature type="repeat" description="WD" evidence="3">
    <location>
        <begin position="390"/>
        <end position="424"/>
    </location>
</feature>
<proteinExistence type="predicted"/>
<protein>
    <submittedName>
        <fullName evidence="5">Uncharacterized protein</fullName>
    </submittedName>
</protein>
<feature type="compositionally biased region" description="Low complexity" evidence="4">
    <location>
        <begin position="107"/>
        <end position="121"/>
    </location>
</feature>
<keyword evidence="2" id="KW-0677">Repeat</keyword>
<dbReference type="AlphaFoldDB" id="A0AAV1HUC2"/>
<reference evidence="5 6" key="1">
    <citation type="submission" date="2023-10" db="EMBL/GenBank/DDBJ databases">
        <authorList>
            <person name="Maclean D."/>
            <person name="Macfadyen A."/>
        </authorList>
    </citation>
    <scope>NUCLEOTIDE SEQUENCE [LARGE SCALE GENOMIC DNA]</scope>
</reference>
<dbReference type="Gene3D" id="2.130.10.10">
    <property type="entry name" value="YVTN repeat-like/Quinoprotein amine dehydrogenase"/>
    <property type="match status" value="1"/>
</dbReference>
<dbReference type="PROSITE" id="PS50082">
    <property type="entry name" value="WD_REPEATS_2"/>
    <property type="match status" value="1"/>
</dbReference>
<evidence type="ECO:0000256" key="2">
    <source>
        <dbReference type="ARBA" id="ARBA00022737"/>
    </source>
</evidence>
<name>A0AAV1HUC2_9CHLO</name>
<comment type="caution">
    <text evidence="5">The sequence shown here is derived from an EMBL/GenBank/DDBJ whole genome shotgun (WGS) entry which is preliminary data.</text>
</comment>
<accession>A0AAV1HUC2</accession>
<feature type="compositionally biased region" description="Low complexity" evidence="4">
    <location>
        <begin position="163"/>
        <end position="172"/>
    </location>
</feature>
<keyword evidence="1 3" id="KW-0853">WD repeat</keyword>
<dbReference type="InterPro" id="IPR036322">
    <property type="entry name" value="WD40_repeat_dom_sf"/>
</dbReference>
<evidence type="ECO:0000256" key="3">
    <source>
        <dbReference type="PROSITE-ProRule" id="PRU00221"/>
    </source>
</evidence>
<feature type="region of interest" description="Disordered" evidence="4">
    <location>
        <begin position="45"/>
        <end position="121"/>
    </location>
</feature>
<feature type="region of interest" description="Disordered" evidence="4">
    <location>
        <begin position="134"/>
        <end position="206"/>
    </location>
</feature>
<organism evidence="5 6">
    <name type="scientific">Coccomyxa viridis</name>
    <dbReference type="NCBI Taxonomy" id="1274662"/>
    <lineage>
        <taxon>Eukaryota</taxon>
        <taxon>Viridiplantae</taxon>
        <taxon>Chlorophyta</taxon>
        <taxon>core chlorophytes</taxon>
        <taxon>Trebouxiophyceae</taxon>
        <taxon>Trebouxiophyceae incertae sedis</taxon>
        <taxon>Coccomyxaceae</taxon>
        <taxon>Coccomyxa</taxon>
    </lineage>
</organism>
<sequence>MILIPPSPTSGGHLSVELDLDGSEWHDITCRLRGALTRWKALRGRTSGDDRASHGLRSSQQYVHAAAEAQAGVSAHRRSSQQLQEAVKPQEGSQSPAAMPSALQATLQGAQPASLQQAAAPPALPAHIQAMLHSSAQSVPPQPLHAAHPSLAPPAGQPGHVGQQGQLAAQAAEKLPTQKPSPWPEQVSQLLRSTSARPAEAPAAEAKTWTRLWCTDELDNDTVSISGLVHAPSMPGLPGGDGHAGYLVSAAGQLLNLYECSASGGRGEASLQLMHQLSADTEAAMLAPDLSNQLLLASARDPGKPSRCLALYSLNPELGLFSPQGRISLPPASSPTPSVAGSGQLKPQVASLHDLGGPLAKCCATSCGPDILVYSTKVAAGEIPKPKAQWQAHSAAVTSMHGSEYGMQLWSGAQDGSMHAWDMRYKPSQPAVQIRQRGAVTVLRLVKEHCLQSGGADGSLALWDVRSPQQPLHSLRTLDAGGITSTALGPFGDSLALGTDKGGVYSLSMADEPYSIAECARLEAAVSQVCWNVGSGEVYAASGARVVVLRQN</sequence>
<gene>
    <name evidence="5" type="ORF">CVIRNUC_000453</name>
</gene>
<dbReference type="InterPro" id="IPR001680">
    <property type="entry name" value="WD40_rpt"/>
</dbReference>
<dbReference type="InterPro" id="IPR019775">
    <property type="entry name" value="WD40_repeat_CS"/>
</dbReference>
<dbReference type="Proteomes" id="UP001314263">
    <property type="component" value="Unassembled WGS sequence"/>
</dbReference>